<dbReference type="Gene3D" id="1.20.1600.10">
    <property type="entry name" value="Outer membrane efflux proteins (OEP)"/>
    <property type="match status" value="1"/>
</dbReference>
<evidence type="ECO:0000256" key="8">
    <source>
        <dbReference type="SAM" id="SignalP"/>
    </source>
</evidence>
<dbReference type="OrthoDB" id="9813458at2"/>
<dbReference type="PANTHER" id="PTHR30026">
    <property type="entry name" value="OUTER MEMBRANE PROTEIN TOLC"/>
    <property type="match status" value="1"/>
</dbReference>
<evidence type="ECO:0000256" key="5">
    <source>
        <dbReference type="ARBA" id="ARBA00022692"/>
    </source>
</evidence>
<dbReference type="RefSeq" id="WP_090211648.1">
    <property type="nucleotide sequence ID" value="NZ_LT629780.1"/>
</dbReference>
<evidence type="ECO:0000256" key="6">
    <source>
        <dbReference type="ARBA" id="ARBA00023136"/>
    </source>
</evidence>
<dbReference type="Pfam" id="PF02321">
    <property type="entry name" value="OEP"/>
    <property type="match status" value="2"/>
</dbReference>
<keyword evidence="6" id="KW-0472">Membrane</keyword>
<dbReference type="InterPro" id="IPR051906">
    <property type="entry name" value="TolC-like"/>
</dbReference>
<evidence type="ECO:0000256" key="4">
    <source>
        <dbReference type="ARBA" id="ARBA00022452"/>
    </source>
</evidence>
<accession>A0A1H2E671</accession>
<evidence type="ECO:0000256" key="7">
    <source>
        <dbReference type="ARBA" id="ARBA00023237"/>
    </source>
</evidence>
<dbReference type="NCBIfam" id="TIGR01844">
    <property type="entry name" value="type_I_sec_TolC"/>
    <property type="match status" value="1"/>
</dbReference>
<evidence type="ECO:0000256" key="3">
    <source>
        <dbReference type="ARBA" id="ARBA00022448"/>
    </source>
</evidence>
<evidence type="ECO:0000313" key="10">
    <source>
        <dbReference type="Proteomes" id="UP000243063"/>
    </source>
</evidence>
<dbReference type="AlphaFoldDB" id="A0A1H2E671"/>
<keyword evidence="5" id="KW-0812">Transmembrane</keyword>
<evidence type="ECO:0000256" key="2">
    <source>
        <dbReference type="ARBA" id="ARBA00007613"/>
    </source>
</evidence>
<dbReference type="EMBL" id="LT629780">
    <property type="protein sequence ID" value="SDT90696.1"/>
    <property type="molecule type" value="Genomic_DNA"/>
</dbReference>
<keyword evidence="7" id="KW-0998">Cell outer membrane</keyword>
<reference evidence="10" key="1">
    <citation type="submission" date="2016-10" db="EMBL/GenBank/DDBJ databases">
        <authorList>
            <person name="Varghese N."/>
            <person name="Submissions S."/>
        </authorList>
    </citation>
    <scope>NUCLEOTIDE SEQUENCE [LARGE SCALE GENOMIC DNA]</scope>
    <source>
        <strain evidence="10">CCTCC 2012022</strain>
    </source>
</reference>
<dbReference type="GO" id="GO:0015562">
    <property type="term" value="F:efflux transmembrane transporter activity"/>
    <property type="evidence" value="ECO:0007669"/>
    <property type="project" value="InterPro"/>
</dbReference>
<dbReference type="GO" id="GO:0009279">
    <property type="term" value="C:cell outer membrane"/>
    <property type="evidence" value="ECO:0007669"/>
    <property type="project" value="UniProtKB-SubCell"/>
</dbReference>
<gene>
    <name evidence="9" type="ORF">SAMN05216580_0341</name>
</gene>
<comment type="similarity">
    <text evidence="2">Belongs to the outer membrane factor (OMF) (TC 1.B.17) family.</text>
</comment>
<comment type="subcellular location">
    <subcellularLocation>
        <location evidence="1">Cell outer membrane</location>
    </subcellularLocation>
</comment>
<proteinExistence type="inferred from homology"/>
<dbReference type="STRING" id="1245526.SAMN05216580_0341"/>
<name>A0A1H2E671_9GAMM</name>
<keyword evidence="10" id="KW-1185">Reference proteome</keyword>
<keyword evidence="4" id="KW-1134">Transmembrane beta strand</keyword>
<dbReference type="GO" id="GO:0015288">
    <property type="term" value="F:porin activity"/>
    <property type="evidence" value="ECO:0007669"/>
    <property type="project" value="TreeGrafter"/>
</dbReference>
<dbReference type="InterPro" id="IPR010130">
    <property type="entry name" value="T1SS_OMP_TolC"/>
</dbReference>
<evidence type="ECO:0000313" key="9">
    <source>
        <dbReference type="EMBL" id="SDT90696.1"/>
    </source>
</evidence>
<feature type="signal peptide" evidence="8">
    <location>
        <begin position="1"/>
        <end position="19"/>
    </location>
</feature>
<keyword evidence="3" id="KW-0813">Transport</keyword>
<dbReference type="SUPFAM" id="SSF56954">
    <property type="entry name" value="Outer membrane efflux proteins (OEP)"/>
    <property type="match status" value="1"/>
</dbReference>
<sequence length="473" mass="51467">MLRRLTLAFAIAATLPAWATDAAPGAVSNLLDVYRDAVAHDAELAAAQADYLARREALPQARAALLPNLSAGARLSDSHSRIDSPAASRSRSALVYQASLSQPLFRAERWFALQAAAALGEQAALEFSAAQQALILRSAEAYFAVLRSQDNLAASRAEEAALQRQLEQARERFAVGLADNTDRLDAQAAFDGAQADRLGTERQLADALQALYSLTERDHAHLAGIRHDLPILAPSPADAQSWVDTAVRQNLDLQASQFAVGAAEEQLRQRKAGHAPTLDAVADYQRGDNDGIGFVNSGQSGLPRYSGPAEQSSIGLQLNIPLYSGGLTQAQVREGQQRLLQREHQRERLRRQVVQDTRNLHRAIHTDVAQIAARRQGILSSRSALEATELGYQLGSRNAVDVINAQRQLYARVRDYNNARYDYILDTLRLKRTAGTLSPADLQALTGFLDSGYDPQRDFLPADLASGPDTARQ</sequence>
<dbReference type="Proteomes" id="UP000243063">
    <property type="component" value="Chromosome I"/>
</dbReference>
<keyword evidence="8" id="KW-0732">Signal</keyword>
<dbReference type="PANTHER" id="PTHR30026:SF20">
    <property type="entry name" value="OUTER MEMBRANE PROTEIN TOLC"/>
    <property type="match status" value="1"/>
</dbReference>
<protein>
    <submittedName>
        <fullName evidence="9">Outer membrane protein</fullName>
    </submittedName>
</protein>
<dbReference type="InterPro" id="IPR003423">
    <property type="entry name" value="OMP_efflux"/>
</dbReference>
<dbReference type="GO" id="GO:1990281">
    <property type="term" value="C:efflux pump complex"/>
    <property type="evidence" value="ECO:0007669"/>
    <property type="project" value="TreeGrafter"/>
</dbReference>
<organism evidence="9 10">
    <name type="scientific">Geopseudomonas guangdongensis</name>
    <dbReference type="NCBI Taxonomy" id="1245526"/>
    <lineage>
        <taxon>Bacteria</taxon>
        <taxon>Pseudomonadati</taxon>
        <taxon>Pseudomonadota</taxon>
        <taxon>Gammaproteobacteria</taxon>
        <taxon>Pseudomonadales</taxon>
        <taxon>Pseudomonadaceae</taxon>
        <taxon>Geopseudomonas</taxon>
    </lineage>
</organism>
<feature type="chain" id="PRO_5009272774" evidence="8">
    <location>
        <begin position="20"/>
        <end position="473"/>
    </location>
</feature>
<evidence type="ECO:0000256" key="1">
    <source>
        <dbReference type="ARBA" id="ARBA00004442"/>
    </source>
</evidence>